<evidence type="ECO:0000313" key="4">
    <source>
        <dbReference type="Proteomes" id="UP000247838"/>
    </source>
</evidence>
<evidence type="ECO:0000256" key="2">
    <source>
        <dbReference type="HAMAP-Rule" id="MF_00460"/>
    </source>
</evidence>
<dbReference type="Proteomes" id="UP000247838">
    <property type="component" value="Unassembled WGS sequence"/>
</dbReference>
<sequence>MMINIQIVYALPENPTIVDVQINEGSTALEAINKSNIVTTCNLVLDQHKIGIFGNLVNLDYLPKDGDRIEIYRPLINDPKEIRRRRANASKNTMN</sequence>
<evidence type="ECO:0000256" key="1">
    <source>
        <dbReference type="ARBA" id="ARBA00010645"/>
    </source>
</evidence>
<comment type="similarity">
    <text evidence="1 2">Belongs to the UPF0125 (RnfH) family.</text>
</comment>
<gene>
    <name evidence="3" type="ORF">DKK76_03120</name>
</gene>
<reference evidence="3 4" key="1">
    <citation type="submission" date="2018-05" db="EMBL/GenBank/DDBJ databases">
        <title>Reference genomes for bee gut microbiota database.</title>
        <authorList>
            <person name="Ellegaard K.M."/>
        </authorList>
    </citation>
    <scope>NUCLEOTIDE SEQUENCE [LARGE SCALE GENOMIC DNA]</scope>
    <source>
        <strain evidence="3 4">ESL0167</strain>
    </source>
</reference>
<accession>A0A318MSC6</accession>
<dbReference type="PANTHER" id="PTHR37483">
    <property type="entry name" value="UPF0125 PROTEIN RATB"/>
    <property type="match status" value="1"/>
</dbReference>
<dbReference type="InterPro" id="IPR016155">
    <property type="entry name" value="Mopterin_synth/thiamin_S_b"/>
</dbReference>
<dbReference type="EMBL" id="QGLM01000007">
    <property type="protein sequence ID" value="PXY95897.1"/>
    <property type="molecule type" value="Genomic_DNA"/>
</dbReference>
<dbReference type="PANTHER" id="PTHR37483:SF1">
    <property type="entry name" value="UPF0125 PROTEIN RATB"/>
    <property type="match status" value="1"/>
</dbReference>
<comment type="caution">
    <text evidence="3">The sequence shown here is derived from an EMBL/GenBank/DDBJ whole genome shotgun (WGS) entry which is preliminary data.</text>
</comment>
<dbReference type="AlphaFoldDB" id="A0A318MSC6"/>
<dbReference type="Pfam" id="PF03658">
    <property type="entry name" value="Ub-RnfH"/>
    <property type="match status" value="1"/>
</dbReference>
<dbReference type="HAMAP" id="MF_00460">
    <property type="entry name" value="UPF0125_RnfH"/>
    <property type="match status" value="1"/>
</dbReference>
<dbReference type="InterPro" id="IPR005346">
    <property type="entry name" value="RnfH"/>
</dbReference>
<dbReference type="Gene3D" id="3.10.20.280">
    <property type="entry name" value="RnfH-like"/>
    <property type="match status" value="1"/>
</dbReference>
<dbReference type="InterPro" id="IPR037021">
    <property type="entry name" value="RnfH_sf"/>
</dbReference>
<dbReference type="RefSeq" id="WP_110443124.1">
    <property type="nucleotide sequence ID" value="NZ_CALYQC010000089.1"/>
</dbReference>
<name>A0A318MSC6_FRIPE</name>
<dbReference type="NCBIfam" id="NF002490">
    <property type="entry name" value="PRK01777.1"/>
    <property type="match status" value="1"/>
</dbReference>
<dbReference type="SUPFAM" id="SSF54285">
    <property type="entry name" value="MoaD/ThiS"/>
    <property type="match status" value="1"/>
</dbReference>
<organism evidence="3 4">
    <name type="scientific">Frischella perrara</name>
    <dbReference type="NCBI Taxonomy" id="1267021"/>
    <lineage>
        <taxon>Bacteria</taxon>
        <taxon>Pseudomonadati</taxon>
        <taxon>Pseudomonadota</taxon>
        <taxon>Gammaproteobacteria</taxon>
        <taxon>Orbales</taxon>
        <taxon>Orbaceae</taxon>
        <taxon>Frischella</taxon>
    </lineage>
</organism>
<protein>
    <recommendedName>
        <fullName evidence="2">UPF0125 protein DKK76_03120</fullName>
    </recommendedName>
</protein>
<proteinExistence type="inferred from homology"/>
<evidence type="ECO:0000313" key="3">
    <source>
        <dbReference type="EMBL" id="PXY95897.1"/>
    </source>
</evidence>